<dbReference type="SUPFAM" id="SSF55729">
    <property type="entry name" value="Acyl-CoA N-acyltransferases (Nat)"/>
    <property type="match status" value="1"/>
</dbReference>
<evidence type="ECO:0000313" key="3">
    <source>
        <dbReference type="Proteomes" id="UP000321328"/>
    </source>
</evidence>
<dbReference type="PROSITE" id="PS51186">
    <property type="entry name" value="GNAT"/>
    <property type="match status" value="1"/>
</dbReference>
<protein>
    <submittedName>
        <fullName evidence="2">N-acetyltransferase</fullName>
    </submittedName>
</protein>
<dbReference type="OrthoDB" id="9797178at2"/>
<dbReference type="InterPro" id="IPR016181">
    <property type="entry name" value="Acyl_CoA_acyltransferase"/>
</dbReference>
<dbReference type="InterPro" id="IPR000182">
    <property type="entry name" value="GNAT_dom"/>
</dbReference>
<dbReference type="Gene3D" id="3.40.630.30">
    <property type="match status" value="1"/>
</dbReference>
<dbReference type="GO" id="GO:0016747">
    <property type="term" value="F:acyltransferase activity, transferring groups other than amino-acyl groups"/>
    <property type="evidence" value="ECO:0007669"/>
    <property type="project" value="InterPro"/>
</dbReference>
<name>A0A511CX02_9PSEU</name>
<dbReference type="Pfam" id="PF13508">
    <property type="entry name" value="Acetyltransf_7"/>
    <property type="match status" value="1"/>
</dbReference>
<gene>
    <name evidence="2" type="primary">yhbS</name>
    <name evidence="2" type="ORF">PA7_08440</name>
</gene>
<organism evidence="2 3">
    <name type="scientific">Pseudonocardia asaccharolytica DSM 44247 = NBRC 16224</name>
    <dbReference type="NCBI Taxonomy" id="1123024"/>
    <lineage>
        <taxon>Bacteria</taxon>
        <taxon>Bacillati</taxon>
        <taxon>Actinomycetota</taxon>
        <taxon>Actinomycetes</taxon>
        <taxon>Pseudonocardiales</taxon>
        <taxon>Pseudonocardiaceae</taxon>
        <taxon>Pseudonocardia</taxon>
    </lineage>
</organism>
<dbReference type="CDD" id="cd04301">
    <property type="entry name" value="NAT_SF"/>
    <property type="match status" value="1"/>
</dbReference>
<comment type="caution">
    <text evidence="2">The sequence shown here is derived from an EMBL/GenBank/DDBJ whole genome shotgun (WGS) entry which is preliminary data.</text>
</comment>
<evidence type="ECO:0000259" key="1">
    <source>
        <dbReference type="PROSITE" id="PS51186"/>
    </source>
</evidence>
<dbReference type="STRING" id="1123024.GCA_000423625_01585"/>
<keyword evidence="3" id="KW-1185">Reference proteome</keyword>
<sequence>MDELRRGPWWLPRLSLVAVSATGAVIGHVLATRASLEPSGTAVLGLAPLGIDPAHQGRGVGTALMHAILAAAEACDEPLVALLGAPAYYRRFGFSAAAGHGIAAPDPTWAAAFQARVLSGTVVPGRFRYAPPFDRLT</sequence>
<evidence type="ECO:0000313" key="2">
    <source>
        <dbReference type="EMBL" id="GEL17007.1"/>
    </source>
</evidence>
<dbReference type="AlphaFoldDB" id="A0A511CX02"/>
<dbReference type="RefSeq" id="WP_051232562.1">
    <property type="nucleotide sequence ID" value="NZ_AUII01000005.1"/>
</dbReference>
<feature type="domain" description="N-acetyltransferase" evidence="1">
    <location>
        <begin position="1"/>
        <end position="116"/>
    </location>
</feature>
<dbReference type="Proteomes" id="UP000321328">
    <property type="component" value="Unassembled WGS sequence"/>
</dbReference>
<reference evidence="2 3" key="1">
    <citation type="submission" date="2019-07" db="EMBL/GenBank/DDBJ databases">
        <title>Whole genome shotgun sequence of Pseudonocardia asaccharolytica NBRC 16224.</title>
        <authorList>
            <person name="Hosoyama A."/>
            <person name="Uohara A."/>
            <person name="Ohji S."/>
            <person name="Ichikawa N."/>
        </authorList>
    </citation>
    <scope>NUCLEOTIDE SEQUENCE [LARGE SCALE GENOMIC DNA]</scope>
    <source>
        <strain evidence="2 3">NBRC 16224</strain>
    </source>
</reference>
<keyword evidence="2" id="KW-0808">Transferase</keyword>
<proteinExistence type="predicted"/>
<dbReference type="EMBL" id="BJVI01000005">
    <property type="protein sequence ID" value="GEL17007.1"/>
    <property type="molecule type" value="Genomic_DNA"/>
</dbReference>
<accession>A0A511CX02</accession>